<sequence>MNAYFAPVRSTSTAYSAWLRWSGLVMGACLSLAYLSPVLAQTEEEPDTLILSDTLHYDDVKRESHFDGNVTMTRGNLILYSDHLVMREDEAGHQYGTATVSDSPRVRLRQESPEKFELIHAEGLQADYDNKSNDLIITGQAIVTRYVCGEPFDTIHGEKVIYHQDTETYEAFGGPQSSAANQRVRSVARPRAKIDAARAACQQKAAKK</sequence>
<name>A0A9D2U9C4_9BURK</name>
<feature type="domain" description="Organic solvent tolerance-like N-terminal" evidence="4">
    <location>
        <begin position="50"/>
        <end position="167"/>
    </location>
</feature>
<reference evidence="5" key="1">
    <citation type="journal article" date="2021" name="PeerJ">
        <title>Extensive microbial diversity within the chicken gut microbiome revealed by metagenomics and culture.</title>
        <authorList>
            <person name="Gilroy R."/>
            <person name="Ravi A."/>
            <person name="Getino M."/>
            <person name="Pursley I."/>
            <person name="Horton D.L."/>
            <person name="Alikhan N.F."/>
            <person name="Baker D."/>
            <person name="Gharbi K."/>
            <person name="Hall N."/>
            <person name="Watson M."/>
            <person name="Adriaenssens E.M."/>
            <person name="Foster-Nyarko E."/>
            <person name="Jarju S."/>
            <person name="Secka A."/>
            <person name="Antonio M."/>
            <person name="Oren A."/>
            <person name="Chaudhuri R.R."/>
            <person name="La Ragione R."/>
            <person name="Hildebrand F."/>
            <person name="Pallen M.J."/>
        </authorList>
    </citation>
    <scope>NUCLEOTIDE SEQUENCE</scope>
    <source>
        <strain evidence="5">9264</strain>
    </source>
</reference>
<proteinExistence type="predicted"/>
<keyword evidence="1" id="KW-0813">Transport</keyword>
<accession>A0A9D2U9C4</accession>
<dbReference type="InterPro" id="IPR005653">
    <property type="entry name" value="OstA-like_N"/>
</dbReference>
<gene>
    <name evidence="5" type="primary">lptA</name>
    <name evidence="5" type="ORF">H9906_08200</name>
</gene>
<dbReference type="InterPro" id="IPR014340">
    <property type="entry name" value="LptA"/>
</dbReference>
<reference evidence="5" key="2">
    <citation type="submission" date="2021-04" db="EMBL/GenBank/DDBJ databases">
        <authorList>
            <person name="Gilroy R."/>
        </authorList>
    </citation>
    <scope>NUCLEOTIDE SEQUENCE</scope>
    <source>
        <strain evidence="5">9264</strain>
    </source>
</reference>
<evidence type="ECO:0000256" key="2">
    <source>
        <dbReference type="ARBA" id="ARBA00022729"/>
    </source>
</evidence>
<dbReference type="GO" id="GO:0030288">
    <property type="term" value="C:outer membrane-bounded periplasmic space"/>
    <property type="evidence" value="ECO:0007669"/>
    <property type="project" value="TreeGrafter"/>
</dbReference>
<organism evidence="5 6">
    <name type="scientific">Candidatus Paenalcaligenes intestinipullorum</name>
    <dbReference type="NCBI Taxonomy" id="2838718"/>
    <lineage>
        <taxon>Bacteria</taxon>
        <taxon>Pseudomonadati</taxon>
        <taxon>Pseudomonadota</taxon>
        <taxon>Betaproteobacteria</taxon>
        <taxon>Burkholderiales</taxon>
        <taxon>Alcaligenaceae</taxon>
        <taxon>Paenalcaligenes</taxon>
    </lineage>
</organism>
<evidence type="ECO:0000313" key="5">
    <source>
        <dbReference type="EMBL" id="HJD44987.1"/>
    </source>
</evidence>
<evidence type="ECO:0000256" key="3">
    <source>
        <dbReference type="ARBA" id="ARBA00022764"/>
    </source>
</evidence>
<evidence type="ECO:0000256" key="1">
    <source>
        <dbReference type="ARBA" id="ARBA00022448"/>
    </source>
</evidence>
<keyword evidence="2" id="KW-0732">Signal</keyword>
<evidence type="ECO:0000259" key="4">
    <source>
        <dbReference type="Pfam" id="PF03968"/>
    </source>
</evidence>
<dbReference type="PANTHER" id="PTHR36504">
    <property type="entry name" value="LIPOPOLYSACCHARIDE EXPORT SYSTEM PROTEIN LPTA"/>
    <property type="match status" value="1"/>
</dbReference>
<protein>
    <submittedName>
        <fullName evidence="5">Lipopolysaccharide transport periplasmic protein LptA</fullName>
    </submittedName>
</protein>
<dbReference type="AlphaFoldDB" id="A0A9D2U9C4"/>
<dbReference type="NCBIfam" id="TIGR03002">
    <property type="entry name" value="outer_YhbN_LptA"/>
    <property type="match status" value="1"/>
</dbReference>
<dbReference type="GO" id="GO:0017089">
    <property type="term" value="F:glycolipid transfer activity"/>
    <property type="evidence" value="ECO:0007669"/>
    <property type="project" value="TreeGrafter"/>
</dbReference>
<dbReference type="Proteomes" id="UP000823889">
    <property type="component" value="Unassembled WGS sequence"/>
</dbReference>
<dbReference type="Gene3D" id="2.60.450.10">
    <property type="entry name" value="Lipopolysaccharide (LPS) transport protein A like domain"/>
    <property type="match status" value="1"/>
</dbReference>
<comment type="caution">
    <text evidence="5">The sequence shown here is derived from an EMBL/GenBank/DDBJ whole genome shotgun (WGS) entry which is preliminary data.</text>
</comment>
<dbReference type="GO" id="GO:0015920">
    <property type="term" value="P:lipopolysaccharide transport"/>
    <property type="evidence" value="ECO:0007669"/>
    <property type="project" value="InterPro"/>
</dbReference>
<dbReference type="GO" id="GO:0001530">
    <property type="term" value="F:lipopolysaccharide binding"/>
    <property type="evidence" value="ECO:0007669"/>
    <property type="project" value="InterPro"/>
</dbReference>
<dbReference type="GO" id="GO:0009279">
    <property type="term" value="C:cell outer membrane"/>
    <property type="evidence" value="ECO:0007669"/>
    <property type="project" value="TreeGrafter"/>
</dbReference>
<evidence type="ECO:0000313" key="6">
    <source>
        <dbReference type="Proteomes" id="UP000823889"/>
    </source>
</evidence>
<keyword evidence="3" id="KW-0574">Periplasm</keyword>
<dbReference type="Pfam" id="PF03968">
    <property type="entry name" value="LptD_N"/>
    <property type="match status" value="1"/>
</dbReference>
<dbReference type="EMBL" id="DWUQ01000170">
    <property type="protein sequence ID" value="HJD44987.1"/>
    <property type="molecule type" value="Genomic_DNA"/>
</dbReference>
<dbReference type="PANTHER" id="PTHR36504:SF1">
    <property type="entry name" value="LIPOPOLYSACCHARIDE EXPORT SYSTEM PROTEIN LPTA"/>
    <property type="match status" value="1"/>
</dbReference>
<dbReference type="InterPro" id="IPR052037">
    <property type="entry name" value="LPS_export_LptA"/>
</dbReference>